<dbReference type="InterPro" id="IPR027417">
    <property type="entry name" value="P-loop_NTPase"/>
</dbReference>
<evidence type="ECO:0000256" key="12">
    <source>
        <dbReference type="SAM" id="Phobius"/>
    </source>
</evidence>
<feature type="transmembrane region" description="Helical" evidence="12">
    <location>
        <begin position="159"/>
        <end position="182"/>
    </location>
</feature>
<dbReference type="FunFam" id="1.20.1560.10:FF:000004">
    <property type="entry name" value="ATP-binding cassette sub-family B member 7"/>
    <property type="match status" value="1"/>
</dbReference>
<feature type="transmembrane region" description="Helical" evidence="12">
    <location>
        <begin position="118"/>
        <end position="139"/>
    </location>
</feature>
<dbReference type="GO" id="GO:0006879">
    <property type="term" value="P:intracellular iron ion homeostasis"/>
    <property type="evidence" value="ECO:0007669"/>
    <property type="project" value="TreeGrafter"/>
</dbReference>
<evidence type="ECO:0000256" key="8">
    <source>
        <dbReference type="ARBA" id="ARBA00041016"/>
    </source>
</evidence>
<keyword evidence="3 12" id="KW-0812">Transmembrane</keyword>
<evidence type="ECO:0000256" key="11">
    <source>
        <dbReference type="SAM" id="MobiDB-lite"/>
    </source>
</evidence>
<evidence type="ECO:0000256" key="5">
    <source>
        <dbReference type="ARBA" id="ARBA00022840"/>
    </source>
</evidence>
<name>A0A815T8I1_ADIRI</name>
<accession>A0A815T8I1</accession>
<keyword evidence="7 12" id="KW-0472">Membrane</keyword>
<dbReference type="CDD" id="cd18582">
    <property type="entry name" value="ABC_6TM_ATM1_ABCB7"/>
    <property type="match status" value="1"/>
</dbReference>
<evidence type="ECO:0000259" key="14">
    <source>
        <dbReference type="PROSITE" id="PS50929"/>
    </source>
</evidence>
<feature type="domain" description="ABC transporter" evidence="13">
    <location>
        <begin position="448"/>
        <end position="682"/>
    </location>
</feature>
<dbReference type="PROSITE" id="PS50893">
    <property type="entry name" value="ABC_TRANSPORTER_2"/>
    <property type="match status" value="1"/>
</dbReference>
<dbReference type="AlphaFoldDB" id="A0A815T8I1"/>
<dbReference type="PROSITE" id="PS00211">
    <property type="entry name" value="ABC_TRANSPORTER_1"/>
    <property type="match status" value="1"/>
</dbReference>
<dbReference type="GO" id="GO:0005524">
    <property type="term" value="F:ATP binding"/>
    <property type="evidence" value="ECO:0007669"/>
    <property type="project" value="UniProtKB-KW"/>
</dbReference>
<evidence type="ECO:0000256" key="9">
    <source>
        <dbReference type="ARBA" id="ARBA00042945"/>
    </source>
</evidence>
<feature type="transmembrane region" description="Helical" evidence="12">
    <location>
        <begin position="355"/>
        <end position="376"/>
    </location>
</feature>
<evidence type="ECO:0000313" key="16">
    <source>
        <dbReference type="Proteomes" id="UP000663828"/>
    </source>
</evidence>
<dbReference type="EMBL" id="CAJNOR010004429">
    <property type="protein sequence ID" value="CAF1501477.1"/>
    <property type="molecule type" value="Genomic_DNA"/>
</dbReference>
<feature type="region of interest" description="Disordered" evidence="11">
    <location>
        <begin position="692"/>
        <end position="719"/>
    </location>
</feature>
<dbReference type="Pfam" id="PF00005">
    <property type="entry name" value="ABC_tran"/>
    <property type="match status" value="1"/>
</dbReference>
<dbReference type="PROSITE" id="PS50929">
    <property type="entry name" value="ABC_TM1F"/>
    <property type="match status" value="1"/>
</dbReference>
<comment type="caution">
    <text evidence="15">The sequence shown here is derived from an EMBL/GenBank/DDBJ whole genome shotgun (WGS) entry which is preliminary data.</text>
</comment>
<feature type="transmembrane region" description="Helical" evidence="12">
    <location>
        <begin position="236"/>
        <end position="263"/>
    </location>
</feature>
<dbReference type="InterPro" id="IPR036640">
    <property type="entry name" value="ABC1_TM_sf"/>
</dbReference>
<evidence type="ECO:0000256" key="1">
    <source>
        <dbReference type="ARBA" id="ARBA00004448"/>
    </source>
</evidence>
<evidence type="ECO:0000313" key="15">
    <source>
        <dbReference type="EMBL" id="CAF1501477.1"/>
    </source>
</evidence>
<dbReference type="GO" id="GO:0016887">
    <property type="term" value="F:ATP hydrolysis activity"/>
    <property type="evidence" value="ECO:0007669"/>
    <property type="project" value="InterPro"/>
</dbReference>
<dbReference type="SMART" id="SM00382">
    <property type="entry name" value="AAA"/>
    <property type="match status" value="1"/>
</dbReference>
<proteinExistence type="predicted"/>
<evidence type="ECO:0000256" key="2">
    <source>
        <dbReference type="ARBA" id="ARBA00022448"/>
    </source>
</evidence>
<comment type="catalytic activity">
    <reaction evidence="10">
        <text>(glutathione)4[2Fe(III)-2S] cluster(in) + ATP + H2O = (glutathione)4[2Fe(III)-2S] cluster(out) + ADP + phosphate + H(+)</text>
        <dbReference type="Rhea" id="RHEA:67028"/>
        <dbReference type="ChEBI" id="CHEBI:15377"/>
        <dbReference type="ChEBI" id="CHEBI:15378"/>
        <dbReference type="ChEBI" id="CHEBI:30616"/>
        <dbReference type="ChEBI" id="CHEBI:43474"/>
        <dbReference type="ChEBI" id="CHEBI:167627"/>
        <dbReference type="ChEBI" id="CHEBI:456216"/>
    </reaction>
    <physiologicalReaction direction="left-to-right" evidence="10">
        <dbReference type="Rhea" id="RHEA:67029"/>
    </physiologicalReaction>
</comment>
<gene>
    <name evidence="15" type="ORF">XAT740_LOCUS39685</name>
</gene>
<dbReference type="Gene3D" id="1.20.1560.10">
    <property type="entry name" value="ABC transporter type 1, transmembrane domain"/>
    <property type="match status" value="1"/>
</dbReference>
<dbReference type="InterPro" id="IPR011527">
    <property type="entry name" value="ABC1_TM_dom"/>
</dbReference>
<keyword evidence="2" id="KW-0813">Transport</keyword>
<dbReference type="InterPro" id="IPR003593">
    <property type="entry name" value="AAA+_ATPase"/>
</dbReference>
<organism evidence="15 16">
    <name type="scientific">Adineta ricciae</name>
    <name type="common">Rotifer</name>
    <dbReference type="NCBI Taxonomy" id="249248"/>
    <lineage>
        <taxon>Eukaryota</taxon>
        <taxon>Metazoa</taxon>
        <taxon>Spiralia</taxon>
        <taxon>Gnathifera</taxon>
        <taxon>Rotifera</taxon>
        <taxon>Eurotatoria</taxon>
        <taxon>Bdelloidea</taxon>
        <taxon>Adinetida</taxon>
        <taxon>Adinetidae</taxon>
        <taxon>Adineta</taxon>
    </lineage>
</organism>
<evidence type="ECO:0000256" key="3">
    <source>
        <dbReference type="ARBA" id="ARBA00022692"/>
    </source>
</evidence>
<evidence type="ECO:0000259" key="13">
    <source>
        <dbReference type="PROSITE" id="PS50893"/>
    </source>
</evidence>
<dbReference type="FunFam" id="3.40.50.300:FF:000186">
    <property type="entry name" value="ATP-binding cassette sub-family B member 7, mitochondrial"/>
    <property type="match status" value="1"/>
</dbReference>
<reference evidence="15" key="1">
    <citation type="submission" date="2021-02" db="EMBL/GenBank/DDBJ databases">
        <authorList>
            <person name="Nowell W R."/>
        </authorList>
    </citation>
    <scope>NUCLEOTIDE SEQUENCE</scope>
</reference>
<evidence type="ECO:0000256" key="4">
    <source>
        <dbReference type="ARBA" id="ARBA00022741"/>
    </source>
</evidence>
<keyword evidence="16" id="KW-1185">Reference proteome</keyword>
<keyword evidence="5" id="KW-0067">ATP-binding</keyword>
<dbReference type="InterPro" id="IPR017871">
    <property type="entry name" value="ABC_transporter-like_CS"/>
</dbReference>
<dbReference type="GO" id="GO:0140359">
    <property type="term" value="F:ABC-type transporter activity"/>
    <property type="evidence" value="ECO:0007669"/>
    <property type="project" value="InterPro"/>
</dbReference>
<dbReference type="InterPro" id="IPR003439">
    <property type="entry name" value="ABC_transporter-like_ATP-bd"/>
</dbReference>
<dbReference type="PANTHER" id="PTHR24221">
    <property type="entry name" value="ATP-BINDING CASSETTE SUB-FAMILY B"/>
    <property type="match status" value="1"/>
</dbReference>
<evidence type="ECO:0000256" key="7">
    <source>
        <dbReference type="ARBA" id="ARBA00023136"/>
    </source>
</evidence>
<feature type="transmembrane region" description="Helical" evidence="12">
    <location>
        <begin position="269"/>
        <end position="290"/>
    </location>
</feature>
<keyword evidence="6 12" id="KW-1133">Transmembrane helix</keyword>
<dbReference type="SUPFAM" id="SSF52540">
    <property type="entry name" value="P-loop containing nucleoside triphosphate hydrolases"/>
    <property type="match status" value="1"/>
</dbReference>
<dbReference type="InterPro" id="IPR039421">
    <property type="entry name" value="Type_1_exporter"/>
</dbReference>
<dbReference type="Gene3D" id="3.40.50.300">
    <property type="entry name" value="P-loop containing nucleotide triphosphate hydrolases"/>
    <property type="match status" value="1"/>
</dbReference>
<protein>
    <recommendedName>
        <fullName evidence="8">Iron-sulfur clusters transporter ABCB7, mitochondrial</fullName>
    </recommendedName>
    <alternativeName>
        <fullName evidence="9">ATP-binding cassette sub-family B member 7, mitochondrial</fullName>
    </alternativeName>
</protein>
<comment type="subcellular location">
    <subcellularLocation>
        <location evidence="1">Mitochondrion inner membrane</location>
        <topology evidence="1">Multi-pass membrane protein</topology>
    </subcellularLocation>
</comment>
<sequence length="719" mass="80202">MNPLLRRTLFSSPLFKCTHQYCFIPVASSPLRLFLKSSILLNTRHTYTQVNVKSTSKLFGNSRNILRVFLRKWHGRHGNAGTTADITGAAKPISTRFILKAMLDFIWPKTGKQVKIRVLVALSLLLLSKLLNISVPFMFKYLVDELNKGRTLHGDTTQSAIISMITALLIGYGAARAGAALFGELRNAIFANVAHRSIRELAKKVFSHIHNLDLSFHLGRQTGALSKAIDRGTKGISFVLSALVFNIVPTIFEVGLVSGVLWYKFGFSYGAIAFGCIAGYTAFTLAVTQWRTKFRVQMNRADNEAGNRAIDSLINFETVKYFNNEAHELERYDKTLSEYESASIKTQTSLAMLNFGQNAIFSLGITAIMLLAAGGINEGTMTVGDLVAVNGLVFQLSMPLNFLGSVFREVKQSIVDMETMFRLTMVEANVKDKDKATKLDINTNHSSIVFDNVTFGYEEGQKILDKLSFTVPSGHKVAIVGGSGSGKSTIVRLLFRFYDPQSGQIRINNQNIQEVSLSSLRKAIGVVPQDSILFHDTIFYNINYGDLKASKEDVYKAAKLAEVHNAILRMPKKYDTLVGERGLKLSGGEKQRISIARALLKDPIILVYDEATAHLDTATEQAILNSLQKLTKNRTSIVIAHRLSTVTDCDKIIILDQGRVVEQGTHDELLMKENGRYATIWNTQRTHRKIREDKKEEVNVDGKQVEKYEKKTSEEPLQK</sequence>
<dbReference type="GO" id="GO:0005743">
    <property type="term" value="C:mitochondrial inner membrane"/>
    <property type="evidence" value="ECO:0007669"/>
    <property type="project" value="UniProtKB-SubCell"/>
</dbReference>
<evidence type="ECO:0000256" key="6">
    <source>
        <dbReference type="ARBA" id="ARBA00022989"/>
    </source>
</evidence>
<dbReference type="Proteomes" id="UP000663828">
    <property type="component" value="Unassembled WGS sequence"/>
</dbReference>
<keyword evidence="4" id="KW-0547">Nucleotide-binding</keyword>
<feature type="domain" description="ABC transmembrane type-1" evidence="14">
    <location>
        <begin position="119"/>
        <end position="412"/>
    </location>
</feature>
<dbReference type="Pfam" id="PF00664">
    <property type="entry name" value="ABC_membrane"/>
    <property type="match status" value="1"/>
</dbReference>
<evidence type="ECO:0000256" key="10">
    <source>
        <dbReference type="ARBA" id="ARBA00048046"/>
    </source>
</evidence>
<dbReference type="SUPFAM" id="SSF90123">
    <property type="entry name" value="ABC transporter transmembrane region"/>
    <property type="match status" value="1"/>
</dbReference>
<dbReference type="PANTHER" id="PTHR24221:SF402">
    <property type="entry name" value="IRON-SULFUR CLUSTERS TRANSPORTER ABCB7, MITOCHONDRIAL"/>
    <property type="match status" value="1"/>
</dbReference>